<dbReference type="Gene3D" id="2.30.30.100">
    <property type="match status" value="1"/>
</dbReference>
<evidence type="ECO:0000313" key="2">
    <source>
        <dbReference type="Proteomes" id="UP000887577"/>
    </source>
</evidence>
<dbReference type="InterPro" id="IPR047575">
    <property type="entry name" value="Sm"/>
</dbReference>
<name>A0A914Y4J8_9BILA</name>
<feature type="domain" description="Sm" evidence="1">
    <location>
        <begin position="18"/>
        <end position="103"/>
    </location>
</feature>
<dbReference type="WBParaSite" id="PSU_v2.g15119.t1">
    <property type="protein sequence ID" value="PSU_v2.g15119.t1"/>
    <property type="gene ID" value="PSU_v2.g15119"/>
</dbReference>
<dbReference type="AlphaFoldDB" id="A0A914Y4J8"/>
<protein>
    <submittedName>
        <fullName evidence="3">Sm domain-containing protein</fullName>
    </submittedName>
</protein>
<dbReference type="Proteomes" id="UP000887577">
    <property type="component" value="Unplaced"/>
</dbReference>
<dbReference type="PANTHER" id="PTHR13110">
    <property type="entry name" value="U6 SNRNA-ASSOCIATED SM-LIKE PROTEIN LSM3"/>
    <property type="match status" value="1"/>
</dbReference>
<reference evidence="3" key="1">
    <citation type="submission" date="2022-11" db="UniProtKB">
        <authorList>
            <consortium name="WormBaseParasite"/>
        </authorList>
    </citation>
    <scope>IDENTIFICATION</scope>
</reference>
<dbReference type="PROSITE" id="PS52002">
    <property type="entry name" value="SM"/>
    <property type="match status" value="1"/>
</dbReference>
<dbReference type="SMART" id="SM00651">
    <property type="entry name" value="Sm"/>
    <property type="match status" value="1"/>
</dbReference>
<dbReference type="GO" id="GO:0005737">
    <property type="term" value="C:cytoplasm"/>
    <property type="evidence" value="ECO:0007669"/>
    <property type="project" value="UniProtKB-ARBA"/>
</dbReference>
<keyword evidence="2" id="KW-1185">Reference proteome</keyword>
<organism evidence="2 3">
    <name type="scientific">Panagrolaimus superbus</name>
    <dbReference type="NCBI Taxonomy" id="310955"/>
    <lineage>
        <taxon>Eukaryota</taxon>
        <taxon>Metazoa</taxon>
        <taxon>Ecdysozoa</taxon>
        <taxon>Nematoda</taxon>
        <taxon>Chromadorea</taxon>
        <taxon>Rhabditida</taxon>
        <taxon>Tylenchina</taxon>
        <taxon>Panagrolaimomorpha</taxon>
        <taxon>Panagrolaimoidea</taxon>
        <taxon>Panagrolaimidae</taxon>
        <taxon>Panagrolaimus</taxon>
    </lineage>
</organism>
<accession>A0A914Y4J8</accession>
<dbReference type="InterPro" id="IPR040002">
    <property type="entry name" value="Sm-like_LSM3"/>
</dbReference>
<dbReference type="Pfam" id="PF01423">
    <property type="entry name" value="LSM"/>
    <property type="match status" value="1"/>
</dbReference>
<dbReference type="SUPFAM" id="SSF50182">
    <property type="entry name" value="Sm-like ribonucleoproteins"/>
    <property type="match status" value="1"/>
</dbReference>
<dbReference type="GO" id="GO:0003723">
    <property type="term" value="F:RNA binding"/>
    <property type="evidence" value="ECO:0007669"/>
    <property type="project" value="InterPro"/>
</dbReference>
<evidence type="ECO:0000259" key="1">
    <source>
        <dbReference type="PROSITE" id="PS52002"/>
    </source>
</evidence>
<sequence length="105" mass="11861">MSYDNGEALGDLSTNIEEPIDFIRFALNEHVMVKMRTDRHLTGILQSFDQHLNMVLSDVVETITTTETDPDSTEEIVKTTTREIPLLFIRGDSVVLVSTPNRNPN</sequence>
<dbReference type="InterPro" id="IPR010920">
    <property type="entry name" value="LSM_dom_sf"/>
</dbReference>
<dbReference type="InterPro" id="IPR001163">
    <property type="entry name" value="Sm_dom_euk/arc"/>
</dbReference>
<proteinExistence type="predicted"/>
<evidence type="ECO:0000313" key="3">
    <source>
        <dbReference type="WBParaSite" id="PSU_v2.g15119.t1"/>
    </source>
</evidence>